<organism evidence="1 2">
    <name type="scientific">Ruminococcus albus</name>
    <dbReference type="NCBI Taxonomy" id="1264"/>
    <lineage>
        <taxon>Bacteria</taxon>
        <taxon>Bacillati</taxon>
        <taxon>Bacillota</taxon>
        <taxon>Clostridia</taxon>
        <taxon>Eubacteriales</taxon>
        <taxon>Oscillospiraceae</taxon>
        <taxon>Ruminococcus</taxon>
    </lineage>
</organism>
<name>A0A1H7PAK4_RUMAL</name>
<dbReference type="RefSeq" id="WP_074835632.1">
    <property type="nucleotide sequence ID" value="NZ_FOAT01000020.1"/>
</dbReference>
<evidence type="ECO:0000313" key="1">
    <source>
        <dbReference type="EMBL" id="SEL32773.1"/>
    </source>
</evidence>
<dbReference type="EMBL" id="FOAT01000020">
    <property type="protein sequence ID" value="SEL32773.1"/>
    <property type="molecule type" value="Genomic_DNA"/>
</dbReference>
<gene>
    <name evidence="1" type="ORF">SAMN05216469_12023</name>
</gene>
<evidence type="ECO:0000313" key="2">
    <source>
        <dbReference type="Proteomes" id="UP000186015"/>
    </source>
</evidence>
<protein>
    <submittedName>
        <fullName evidence="1">Bla regulator protein blaR1</fullName>
    </submittedName>
</protein>
<proteinExistence type="predicted"/>
<accession>A0A1H7PAK4</accession>
<reference evidence="1 2" key="1">
    <citation type="submission" date="2016-10" db="EMBL/GenBank/DDBJ databases">
        <authorList>
            <person name="de Groot N.N."/>
        </authorList>
    </citation>
    <scope>NUCLEOTIDE SEQUENCE [LARGE SCALE GENOMIC DNA]</scope>
    <source>
        <strain evidence="1 2">KH2T6</strain>
    </source>
</reference>
<dbReference type="OrthoDB" id="9773308at2"/>
<sequence>MKIANGLDFINDEAVIGKWENIGWTESTSAVSITDLNDVSGEFHILYFLPDGEPYWIYEGWTKGVLLIHYGGDEPILSYKYEIRSIDDKQYLFLHLENKTEVFIKRDSLHYNKETLGRHDDINLPFVPDHVVLGKWRSVTFLEGAADFNENEISQDLYLRSIEFFSDGSLIQSYMDTTWYDKWTKGYVLNLHRTTAATYQIKKINGTEYLILEWKMGDYIYGGMKPDHYVFRREK</sequence>
<dbReference type="Proteomes" id="UP000186015">
    <property type="component" value="Unassembled WGS sequence"/>
</dbReference>
<dbReference type="AlphaFoldDB" id="A0A1H7PAK4"/>